<dbReference type="EMBL" id="QQAZ01000005">
    <property type="protein sequence ID" value="RDI50981.1"/>
    <property type="molecule type" value="Genomic_DNA"/>
</dbReference>
<accession>A0A370H9I4</accession>
<proteinExistence type="predicted"/>
<sequence>MSGGGYDSPPVPAMPRAPARRWFGARRAVPCGFAGPAAELDRFPRHRISPHARWLWWRLDQTQRRDLGRRELVRLLNAGMCAQSVLSMLRAAESAAGGRGEDLTGLTVVLLEGSDHNSTMFVRLVAATGLVPYRPPLRVRLIARAAPWLPAAPVDHGLAGLIDQLTAQLAGALADDPGRQTQVRRAARLRLLTGVLHLERTREDLIVAVGSRAPLSLPLRRWALAAALAAAHAVVIHPEVYRAPEVGTALALADGAHRSECGPVVRCGRTAWRRVRGRPARVHELRADPVLPPAGTDRDGPGRRGAC</sequence>
<comment type="caution">
    <text evidence="2">The sequence shown here is derived from an EMBL/GenBank/DDBJ whole genome shotgun (WGS) entry which is preliminary data.</text>
</comment>
<evidence type="ECO:0000313" key="3">
    <source>
        <dbReference type="Proteomes" id="UP000255355"/>
    </source>
</evidence>
<dbReference type="AlphaFoldDB" id="A0A370H9I4"/>
<protein>
    <submittedName>
        <fullName evidence="2">Uncharacterized protein</fullName>
    </submittedName>
</protein>
<name>A0A370H9I4_9NOCA</name>
<dbReference type="STRING" id="1210089.GCA_001613165_03306"/>
<feature type="compositionally biased region" description="Basic and acidic residues" evidence="1">
    <location>
        <begin position="296"/>
        <end position="307"/>
    </location>
</feature>
<gene>
    <name evidence="2" type="ORF">DFR68_105458</name>
</gene>
<feature type="region of interest" description="Disordered" evidence="1">
    <location>
        <begin position="284"/>
        <end position="307"/>
    </location>
</feature>
<dbReference type="Proteomes" id="UP000255355">
    <property type="component" value="Unassembled WGS sequence"/>
</dbReference>
<evidence type="ECO:0000256" key="1">
    <source>
        <dbReference type="SAM" id="MobiDB-lite"/>
    </source>
</evidence>
<keyword evidence="3" id="KW-1185">Reference proteome</keyword>
<organism evidence="2 3">
    <name type="scientific">Nocardia mexicana</name>
    <dbReference type="NCBI Taxonomy" id="279262"/>
    <lineage>
        <taxon>Bacteria</taxon>
        <taxon>Bacillati</taxon>
        <taxon>Actinomycetota</taxon>
        <taxon>Actinomycetes</taxon>
        <taxon>Mycobacteriales</taxon>
        <taxon>Nocardiaceae</taxon>
        <taxon>Nocardia</taxon>
    </lineage>
</organism>
<evidence type="ECO:0000313" key="2">
    <source>
        <dbReference type="EMBL" id="RDI50981.1"/>
    </source>
</evidence>
<reference evidence="2 3" key="1">
    <citation type="submission" date="2018-07" db="EMBL/GenBank/DDBJ databases">
        <title>Genomic Encyclopedia of Type Strains, Phase IV (KMG-IV): sequencing the most valuable type-strain genomes for metagenomic binning, comparative biology and taxonomic classification.</title>
        <authorList>
            <person name="Goeker M."/>
        </authorList>
    </citation>
    <scope>NUCLEOTIDE SEQUENCE [LARGE SCALE GENOMIC DNA]</scope>
    <source>
        <strain evidence="2 3">DSM 44952</strain>
    </source>
</reference>